<reference evidence="3 4" key="1">
    <citation type="journal article" date="2011" name="Stand. Genomic Sci.">
        <title>Non-contiguous finished genome sequence of Bacteroides coprosuis type strain (PC139).</title>
        <authorList>
            <person name="Land M."/>
            <person name="Held B."/>
            <person name="Gronow S."/>
            <person name="Abt B."/>
            <person name="Lucas S."/>
            <person name="Del Rio T.G."/>
            <person name="Nolan M."/>
            <person name="Tice H."/>
            <person name="Cheng J.F."/>
            <person name="Pitluck S."/>
            <person name="Liolios K."/>
            <person name="Pagani I."/>
            <person name="Ivanova N."/>
            <person name="Mavromatis K."/>
            <person name="Mikhailova N."/>
            <person name="Pati A."/>
            <person name="Tapia R."/>
            <person name="Han C."/>
            <person name="Goodwin L."/>
            <person name="Chen A."/>
            <person name="Palaniappan K."/>
            <person name="Hauser L."/>
            <person name="Brambilla E.M."/>
            <person name="Rohde M."/>
            <person name="Goker M."/>
            <person name="Detter J.C."/>
            <person name="Woyke T."/>
            <person name="Bristow J."/>
            <person name="Eisen J.A."/>
            <person name="Markowitz V."/>
            <person name="Hugenholtz P."/>
            <person name="Kyrpides N.C."/>
            <person name="Klenk H.P."/>
            <person name="Lapidus A."/>
        </authorList>
    </citation>
    <scope>NUCLEOTIDE SEQUENCE [LARGE SCALE GENOMIC DNA]</scope>
    <source>
        <strain evidence="3 4">DSM 18011</strain>
    </source>
</reference>
<organism evidence="3 4">
    <name type="scientific">Bacteroides coprosuis DSM 18011</name>
    <dbReference type="NCBI Taxonomy" id="679937"/>
    <lineage>
        <taxon>Bacteria</taxon>
        <taxon>Pseudomonadati</taxon>
        <taxon>Bacteroidota</taxon>
        <taxon>Bacteroidia</taxon>
        <taxon>Bacteroidales</taxon>
        <taxon>Bacteroidaceae</taxon>
        <taxon>Bacteroides</taxon>
    </lineage>
</organism>
<dbReference type="STRING" id="679937.Bcop_2043"/>
<evidence type="ECO:0000313" key="3">
    <source>
        <dbReference type="EMBL" id="EGJ72217.1"/>
    </source>
</evidence>
<dbReference type="HOGENOM" id="CLU_040885_0_0_10"/>
<sequence>MNIRYFSLFSLLICLSVGSKATEKDSLSLIQKKWLIEQPVNQFMRDLYMHNPALRYYSAKTSISTIQLDGQTYRESEPINWQKGEKYRHYSISAHTLRELSANSLVWGGASYQNKTTKGLRFNNTSDYEKIAPYVLADTIGGQFYSETYQFQGGYLHHFKSKLTLGLELNYRAEIGYKRQDPRPKNIVSDLEFKLGISQALKKNYLVGMGFYFQNYKQQNTIQFFSSHLTTPIYHLTGLGMRSMRFDGTFYGVQFDGISYGANLNFQPQNQRGWFAHTSWIHTKVDKRISEWSNIPMNRLQSYLLEGTAGFQATHWAVKLVGEINTKEGTDYLYGKPQGRTLPKIGEEQLYNQEYLKVGIAGLWQTSFSTKNLEWVIEPQLSFQSLKESYDLPNRKLEKQVLNIKLLSTLRKEFNTGALTWKAQVDIIPHLSHSTVMSEMEEDNPIRPLIEQQMTLVSKNEIAGHTSIRWDLPFLISQKVSLFTQLNWSGRFIDHYKPAQQMGLTLGFIF</sequence>
<gene>
    <name evidence="3" type="ORF">Bcop_2043</name>
</gene>
<name>F3ZSX6_9BACE</name>
<protein>
    <recommendedName>
        <fullName evidence="2">DUF6850 domain-containing protein</fullName>
    </recommendedName>
</protein>
<dbReference type="Pfam" id="PF21012">
    <property type="entry name" value="DUF6850"/>
    <property type="match status" value="1"/>
</dbReference>
<dbReference type="AlphaFoldDB" id="F3ZSX6"/>
<keyword evidence="4" id="KW-1185">Reference proteome</keyword>
<dbReference type="Proteomes" id="UP000018439">
    <property type="component" value="Chromosome"/>
</dbReference>
<evidence type="ECO:0000313" key="4">
    <source>
        <dbReference type="Proteomes" id="UP000018439"/>
    </source>
</evidence>
<evidence type="ECO:0000256" key="1">
    <source>
        <dbReference type="SAM" id="SignalP"/>
    </source>
</evidence>
<dbReference type="OrthoDB" id="1025008at2"/>
<proteinExistence type="predicted"/>
<accession>F3ZSX6</accession>
<keyword evidence="1" id="KW-0732">Signal</keyword>
<dbReference type="InterPro" id="IPR049236">
    <property type="entry name" value="DUF6850"/>
</dbReference>
<dbReference type="EMBL" id="CM001167">
    <property type="protein sequence ID" value="EGJ72217.1"/>
    <property type="molecule type" value="Genomic_DNA"/>
</dbReference>
<dbReference type="eggNOG" id="ENOG502ZBFN">
    <property type="taxonomic scope" value="Bacteria"/>
</dbReference>
<feature type="chain" id="PRO_5003309497" description="DUF6850 domain-containing protein" evidence="1">
    <location>
        <begin position="22"/>
        <end position="510"/>
    </location>
</feature>
<feature type="signal peptide" evidence="1">
    <location>
        <begin position="1"/>
        <end position="21"/>
    </location>
</feature>
<evidence type="ECO:0000259" key="2">
    <source>
        <dbReference type="Pfam" id="PF21012"/>
    </source>
</evidence>
<feature type="domain" description="DUF6850" evidence="2">
    <location>
        <begin position="52"/>
        <end position="510"/>
    </location>
</feature>